<sequence>MSQNDKVYQKYYDELIILLGTGLRISELCGLTDTDINFENRIINVDHQLLRSAETGYYIETPKTKSGIRQIPMSEKVYEAFNRVLKRRRGAKAVTIDGYSNFLFLNRDGYPKTATNYDGMFRGLAKKYNKYHEEALPKVMTPHTLRHTFCTNMANAGMNPKALQYIMGHSNITMTLNYYAHATFDSAKAEMLRIAA</sequence>
<organism evidence="4">
    <name type="scientific">human gut metagenome</name>
    <dbReference type="NCBI Taxonomy" id="408170"/>
    <lineage>
        <taxon>unclassified sequences</taxon>
        <taxon>metagenomes</taxon>
        <taxon>organismal metagenomes</taxon>
    </lineage>
</organism>
<evidence type="ECO:0000256" key="2">
    <source>
        <dbReference type="ARBA" id="ARBA00023172"/>
    </source>
</evidence>
<reference evidence="4" key="1">
    <citation type="journal article" date="2013" name="Environ. Microbiol.">
        <title>Microbiota from the distal guts of lean and obese adolescents exhibit partial functional redundancy besides clear differences in community structure.</title>
        <authorList>
            <person name="Ferrer M."/>
            <person name="Ruiz A."/>
            <person name="Lanza F."/>
            <person name="Haange S.B."/>
            <person name="Oberbach A."/>
            <person name="Till H."/>
            <person name="Bargiela R."/>
            <person name="Campoy C."/>
            <person name="Segura M.T."/>
            <person name="Richter M."/>
            <person name="von Bergen M."/>
            <person name="Seifert J."/>
            <person name="Suarez A."/>
        </authorList>
    </citation>
    <scope>NUCLEOTIDE SEQUENCE</scope>
</reference>
<name>K1S2N8_9ZZZZ</name>
<evidence type="ECO:0000259" key="3">
    <source>
        <dbReference type="PROSITE" id="PS51898"/>
    </source>
</evidence>
<dbReference type="EMBL" id="AJWY01012556">
    <property type="protein sequence ID" value="EKC49619.1"/>
    <property type="molecule type" value="Genomic_DNA"/>
</dbReference>
<dbReference type="Pfam" id="PF00589">
    <property type="entry name" value="Phage_integrase"/>
    <property type="match status" value="1"/>
</dbReference>
<dbReference type="GO" id="GO:0003677">
    <property type="term" value="F:DNA binding"/>
    <property type="evidence" value="ECO:0007669"/>
    <property type="project" value="UniProtKB-KW"/>
</dbReference>
<dbReference type="PROSITE" id="PS51898">
    <property type="entry name" value="TYR_RECOMBINASE"/>
    <property type="match status" value="1"/>
</dbReference>
<keyword evidence="2" id="KW-0233">DNA recombination</keyword>
<dbReference type="InterPro" id="IPR013762">
    <property type="entry name" value="Integrase-like_cat_sf"/>
</dbReference>
<dbReference type="PANTHER" id="PTHR30349">
    <property type="entry name" value="PHAGE INTEGRASE-RELATED"/>
    <property type="match status" value="1"/>
</dbReference>
<feature type="domain" description="Tyr recombinase" evidence="3">
    <location>
        <begin position="1"/>
        <end position="192"/>
    </location>
</feature>
<dbReference type="GO" id="GO:0015074">
    <property type="term" value="P:DNA integration"/>
    <property type="evidence" value="ECO:0007669"/>
    <property type="project" value="InterPro"/>
</dbReference>
<dbReference type="InterPro" id="IPR002104">
    <property type="entry name" value="Integrase_catalytic"/>
</dbReference>
<protein>
    <submittedName>
        <fullName evidence="4">Transposase</fullName>
    </submittedName>
</protein>
<evidence type="ECO:0000313" key="4">
    <source>
        <dbReference type="EMBL" id="EKC49619.1"/>
    </source>
</evidence>
<gene>
    <name evidence="4" type="ORF">LEA_18307</name>
</gene>
<dbReference type="InterPro" id="IPR011010">
    <property type="entry name" value="DNA_brk_join_enz"/>
</dbReference>
<dbReference type="Gene3D" id="1.10.443.10">
    <property type="entry name" value="Intergrase catalytic core"/>
    <property type="match status" value="1"/>
</dbReference>
<proteinExistence type="predicted"/>
<evidence type="ECO:0000256" key="1">
    <source>
        <dbReference type="ARBA" id="ARBA00023125"/>
    </source>
</evidence>
<dbReference type="AlphaFoldDB" id="K1S2N8"/>
<keyword evidence="1" id="KW-0238">DNA-binding</keyword>
<dbReference type="PANTHER" id="PTHR30349:SF41">
    <property type="entry name" value="INTEGRASE_RECOMBINASE PROTEIN MJ0367-RELATED"/>
    <property type="match status" value="1"/>
</dbReference>
<dbReference type="SUPFAM" id="SSF56349">
    <property type="entry name" value="DNA breaking-rejoining enzymes"/>
    <property type="match status" value="1"/>
</dbReference>
<dbReference type="CDD" id="cd01189">
    <property type="entry name" value="INT_ICEBs1_C_like"/>
    <property type="match status" value="1"/>
</dbReference>
<dbReference type="InterPro" id="IPR050090">
    <property type="entry name" value="Tyrosine_recombinase_XerCD"/>
</dbReference>
<accession>K1S2N8</accession>
<dbReference type="GO" id="GO:0006310">
    <property type="term" value="P:DNA recombination"/>
    <property type="evidence" value="ECO:0007669"/>
    <property type="project" value="UniProtKB-KW"/>
</dbReference>
<comment type="caution">
    <text evidence="4">The sequence shown here is derived from an EMBL/GenBank/DDBJ whole genome shotgun (WGS) entry which is preliminary data.</text>
</comment>